<feature type="signal peptide" evidence="4">
    <location>
        <begin position="1"/>
        <end position="22"/>
    </location>
</feature>
<keyword evidence="3 4" id="KW-0732">Signal</keyword>
<protein>
    <submittedName>
        <fullName evidence="5">Molybdate ABC transporter substrate-binding protein</fullName>
    </submittedName>
</protein>
<gene>
    <name evidence="5" type="primary">modA</name>
    <name evidence="5" type="ORF">GETHPA_12870</name>
</gene>
<dbReference type="RefSeq" id="WP_285723770.1">
    <property type="nucleotide sequence ID" value="NZ_BSDD01000002.1"/>
</dbReference>
<evidence type="ECO:0000313" key="6">
    <source>
        <dbReference type="Proteomes" id="UP001165089"/>
    </source>
</evidence>
<evidence type="ECO:0000256" key="2">
    <source>
        <dbReference type="ARBA" id="ARBA00022723"/>
    </source>
</evidence>
<dbReference type="InterPro" id="IPR005950">
    <property type="entry name" value="ModA"/>
</dbReference>
<evidence type="ECO:0000256" key="1">
    <source>
        <dbReference type="ARBA" id="ARBA00009175"/>
    </source>
</evidence>
<sequence>MKRLRPLLSLLLGLGLATGLRAQGTVAVAAAADLQFALADVKAAFVQAHPGVQVTATFGSSGNFYAQIVNGAPFDVFLSADESYPQKLVQAGLADAASAFRYSRGRLVLWVPKGSPVPLERLGMKALLDPAVKKVALANPRHAPYGRAAEAALAKLGLLEALRPRLVYGENISQTAQFVQSGAADAGLLALSLAKAPALAEAGRSVEVPLDAYPPLEQGAVLLARARDNAAARAFCAFLRGPGGAAILRRYGFVVDTP</sequence>
<feature type="chain" id="PRO_5045042813" evidence="4">
    <location>
        <begin position="23"/>
        <end position="258"/>
    </location>
</feature>
<dbReference type="InterPro" id="IPR044084">
    <property type="entry name" value="AvModA-like_subst-bd"/>
</dbReference>
<dbReference type="CDD" id="cd13539">
    <property type="entry name" value="PBP2_AvModA"/>
    <property type="match status" value="1"/>
</dbReference>
<comment type="similarity">
    <text evidence="1">Belongs to the bacterial solute-binding protein ModA family.</text>
</comment>
<comment type="caution">
    <text evidence="5">The sequence shown here is derived from an EMBL/GenBank/DDBJ whole genome shotgun (WGS) entry which is preliminary data.</text>
</comment>
<name>A0ABQ5Q5H5_9BACT</name>
<dbReference type="PANTHER" id="PTHR30632:SF14">
    <property type="entry name" value="TUNGSTATE_MOLYBDATE_CHROMATE-BINDING PROTEIN MODA"/>
    <property type="match status" value="1"/>
</dbReference>
<dbReference type="PANTHER" id="PTHR30632">
    <property type="entry name" value="MOLYBDATE-BINDING PERIPLASMIC PROTEIN"/>
    <property type="match status" value="1"/>
</dbReference>
<dbReference type="Gene3D" id="3.40.190.10">
    <property type="entry name" value="Periplasmic binding protein-like II"/>
    <property type="match status" value="2"/>
</dbReference>
<proteinExistence type="inferred from homology"/>
<evidence type="ECO:0000313" key="5">
    <source>
        <dbReference type="EMBL" id="GLH69754.1"/>
    </source>
</evidence>
<dbReference type="PIRSF" id="PIRSF004846">
    <property type="entry name" value="ModA"/>
    <property type="match status" value="1"/>
</dbReference>
<dbReference type="NCBIfam" id="TIGR01256">
    <property type="entry name" value="modA"/>
    <property type="match status" value="1"/>
</dbReference>
<dbReference type="Proteomes" id="UP001165089">
    <property type="component" value="Unassembled WGS sequence"/>
</dbReference>
<evidence type="ECO:0000256" key="3">
    <source>
        <dbReference type="ARBA" id="ARBA00022729"/>
    </source>
</evidence>
<evidence type="ECO:0000256" key="4">
    <source>
        <dbReference type="SAM" id="SignalP"/>
    </source>
</evidence>
<keyword evidence="2" id="KW-0479">Metal-binding</keyword>
<organism evidence="5 6">
    <name type="scientific">Geothrix rubra</name>
    <dbReference type="NCBI Taxonomy" id="2927977"/>
    <lineage>
        <taxon>Bacteria</taxon>
        <taxon>Pseudomonadati</taxon>
        <taxon>Acidobacteriota</taxon>
        <taxon>Holophagae</taxon>
        <taxon>Holophagales</taxon>
        <taxon>Holophagaceae</taxon>
        <taxon>Geothrix</taxon>
    </lineage>
</organism>
<accession>A0ABQ5Q5H5</accession>
<reference evidence="5 6" key="1">
    <citation type="journal article" date="2023" name="Antonie Van Leeuwenhoek">
        <title>Mesoterricola silvestris gen. nov., sp. nov., Mesoterricola sediminis sp. nov., Geothrix oryzae sp. nov., Geothrix edaphica sp. nov., Geothrix rubra sp. nov., and Geothrix limicola sp. nov., six novel members of Acidobacteriota isolated from soils.</title>
        <authorList>
            <person name="Itoh H."/>
            <person name="Sugisawa Y."/>
            <person name="Mise K."/>
            <person name="Xu Z."/>
            <person name="Kuniyasu M."/>
            <person name="Ushijima N."/>
            <person name="Kawano K."/>
            <person name="Kobayashi E."/>
            <person name="Shiratori Y."/>
            <person name="Masuda Y."/>
            <person name="Senoo K."/>
        </authorList>
    </citation>
    <scope>NUCLEOTIDE SEQUENCE [LARGE SCALE GENOMIC DNA]</scope>
    <source>
        <strain evidence="5 6">Red803</strain>
    </source>
</reference>
<dbReference type="EMBL" id="BSDD01000002">
    <property type="protein sequence ID" value="GLH69754.1"/>
    <property type="molecule type" value="Genomic_DNA"/>
</dbReference>
<dbReference type="InterPro" id="IPR050682">
    <property type="entry name" value="ModA/WtpA"/>
</dbReference>
<dbReference type="Pfam" id="PF13531">
    <property type="entry name" value="SBP_bac_11"/>
    <property type="match status" value="1"/>
</dbReference>
<keyword evidence="6" id="KW-1185">Reference proteome</keyword>
<dbReference type="SUPFAM" id="SSF53850">
    <property type="entry name" value="Periplasmic binding protein-like II"/>
    <property type="match status" value="1"/>
</dbReference>